<gene>
    <name evidence="1" type="ORF">AVDCRST_MAG25-649</name>
</gene>
<accession>A0A6J4QZ82</accession>
<dbReference type="AlphaFoldDB" id="A0A6J4QZ82"/>
<dbReference type="Gene3D" id="3.30.70.100">
    <property type="match status" value="1"/>
</dbReference>
<evidence type="ECO:0000313" key="1">
    <source>
        <dbReference type="EMBL" id="CAA9459455.1"/>
    </source>
</evidence>
<dbReference type="InterPro" id="IPR011008">
    <property type="entry name" value="Dimeric_a/b-barrel"/>
</dbReference>
<dbReference type="SUPFAM" id="SSF54909">
    <property type="entry name" value="Dimeric alpha+beta barrel"/>
    <property type="match status" value="1"/>
</dbReference>
<sequence>MYAVTAVFKLDRAWDKEHRRTVEEELIPITRQVPGFVSGYWMSDPMEPRSHVLTIWDTEEQARSFIGFVQGRRPGAEEAGVSYESMTAVEVVGEAHR</sequence>
<name>A0A6J4QZ82_9ACTN</name>
<reference evidence="1" key="1">
    <citation type="submission" date="2020-02" db="EMBL/GenBank/DDBJ databases">
        <authorList>
            <person name="Meier V. D."/>
        </authorList>
    </citation>
    <scope>NUCLEOTIDE SEQUENCE</scope>
    <source>
        <strain evidence="1">AVDCRST_MAG25</strain>
    </source>
</reference>
<organism evidence="1">
    <name type="scientific">uncultured Rubrobacteraceae bacterium</name>
    <dbReference type="NCBI Taxonomy" id="349277"/>
    <lineage>
        <taxon>Bacteria</taxon>
        <taxon>Bacillati</taxon>
        <taxon>Actinomycetota</taxon>
        <taxon>Rubrobacteria</taxon>
        <taxon>Rubrobacterales</taxon>
        <taxon>Rubrobacteraceae</taxon>
        <taxon>environmental samples</taxon>
    </lineage>
</organism>
<dbReference type="EMBL" id="CADCVI010000042">
    <property type="protein sequence ID" value="CAA9459455.1"/>
    <property type="molecule type" value="Genomic_DNA"/>
</dbReference>
<protein>
    <submittedName>
        <fullName evidence="1">Uncharacterized protein</fullName>
    </submittedName>
</protein>
<proteinExistence type="predicted"/>